<name>A0ABW9C4H3_9BURK</name>
<evidence type="ECO:0000313" key="2">
    <source>
        <dbReference type="Proteomes" id="UP001629288"/>
    </source>
</evidence>
<sequence length="49" mass="5442">MARLHGLMPSRLLLFVIGALAEKFSALPDFCWQSLGEPLDPVHEMASFV</sequence>
<evidence type="ECO:0008006" key="3">
    <source>
        <dbReference type="Google" id="ProtNLM"/>
    </source>
</evidence>
<dbReference type="Proteomes" id="UP001629288">
    <property type="component" value="Unassembled WGS sequence"/>
</dbReference>
<protein>
    <recommendedName>
        <fullName evidence="3">Transposase</fullName>
    </recommendedName>
</protein>
<dbReference type="EMBL" id="JAQQDH010000005">
    <property type="protein sequence ID" value="MFM0445544.1"/>
    <property type="molecule type" value="Genomic_DNA"/>
</dbReference>
<comment type="caution">
    <text evidence="1">The sequence shown here is derived from an EMBL/GenBank/DDBJ whole genome shotgun (WGS) entry which is preliminary data.</text>
</comment>
<evidence type="ECO:0000313" key="1">
    <source>
        <dbReference type="EMBL" id="MFM0445544.1"/>
    </source>
</evidence>
<proteinExistence type="predicted"/>
<reference evidence="1 2" key="1">
    <citation type="journal article" date="2024" name="Chem. Sci.">
        <title>Discovery of megapolipeptins by genome mining of a Burkholderiales bacteria collection.</title>
        <authorList>
            <person name="Paulo B.S."/>
            <person name="Recchia M.J.J."/>
            <person name="Lee S."/>
            <person name="Fergusson C.H."/>
            <person name="Romanowski S.B."/>
            <person name="Hernandez A."/>
            <person name="Krull N."/>
            <person name="Liu D.Y."/>
            <person name="Cavanagh H."/>
            <person name="Bos A."/>
            <person name="Gray C.A."/>
            <person name="Murphy B.T."/>
            <person name="Linington R.G."/>
            <person name="Eustaquio A.S."/>
        </authorList>
    </citation>
    <scope>NUCLEOTIDE SEQUENCE [LARGE SCALE GENOMIC DNA]</scope>
    <source>
        <strain evidence="1 2">RL17-379-BIB-C</strain>
    </source>
</reference>
<dbReference type="RefSeq" id="WP_408130185.1">
    <property type="nucleotide sequence ID" value="NZ_JAQQDH010000005.1"/>
</dbReference>
<keyword evidence="2" id="KW-1185">Reference proteome</keyword>
<organism evidence="1 2">
    <name type="scientific">Paraburkholderia strydomiana</name>
    <dbReference type="NCBI Taxonomy" id="1245417"/>
    <lineage>
        <taxon>Bacteria</taxon>
        <taxon>Pseudomonadati</taxon>
        <taxon>Pseudomonadota</taxon>
        <taxon>Betaproteobacteria</taxon>
        <taxon>Burkholderiales</taxon>
        <taxon>Burkholderiaceae</taxon>
        <taxon>Paraburkholderia</taxon>
    </lineage>
</organism>
<gene>
    <name evidence="1" type="ORF">PQR00_18270</name>
</gene>
<accession>A0ABW9C4H3</accession>